<dbReference type="AlphaFoldDB" id="A0A934SKU1"/>
<keyword evidence="1" id="KW-0472">Membrane</keyword>
<reference evidence="2" key="1">
    <citation type="submission" date="2021-01" db="EMBL/GenBank/DDBJ databases">
        <title>Lacisediminihabitans sp. nov. strain G11-30, isolated from Antarctic Soil.</title>
        <authorList>
            <person name="Li J."/>
        </authorList>
    </citation>
    <scope>NUCLEOTIDE SEQUENCE</scope>
    <source>
        <strain evidence="2">G11-30</strain>
    </source>
</reference>
<sequence length="121" mass="12871">MDYDDEPELTGYVPTEGHPRRRRTLMIMRVVVLVGIACLILPGVLTSVSVASETADSACRAWVRYEASDATGVSARFEVFGPGGMGWECYATGGFGGDRHVASLGLIPVSPRLSPVPVSNS</sequence>
<feature type="transmembrane region" description="Helical" evidence="1">
    <location>
        <begin position="30"/>
        <end position="51"/>
    </location>
</feature>
<comment type="caution">
    <text evidence="2">The sequence shown here is derived from an EMBL/GenBank/DDBJ whole genome shotgun (WGS) entry which is preliminary data.</text>
</comment>
<keyword evidence="1" id="KW-1133">Transmembrane helix</keyword>
<evidence type="ECO:0000313" key="3">
    <source>
        <dbReference type="Proteomes" id="UP000636458"/>
    </source>
</evidence>
<keyword evidence="3" id="KW-1185">Reference proteome</keyword>
<evidence type="ECO:0000313" key="2">
    <source>
        <dbReference type="EMBL" id="MBK4347214.1"/>
    </source>
</evidence>
<proteinExistence type="predicted"/>
<dbReference type="RefSeq" id="WP_200555579.1">
    <property type="nucleotide sequence ID" value="NZ_JAEPES010000002.1"/>
</dbReference>
<gene>
    <name evidence="2" type="ORF">IV501_06170</name>
</gene>
<accession>A0A934SKU1</accession>
<dbReference type="EMBL" id="JAEPES010000002">
    <property type="protein sequence ID" value="MBK4347214.1"/>
    <property type="molecule type" value="Genomic_DNA"/>
</dbReference>
<evidence type="ECO:0000256" key="1">
    <source>
        <dbReference type="SAM" id="Phobius"/>
    </source>
</evidence>
<protein>
    <submittedName>
        <fullName evidence="2">Uncharacterized protein</fullName>
    </submittedName>
</protein>
<keyword evidence="1" id="KW-0812">Transmembrane</keyword>
<name>A0A934SKU1_9MICO</name>
<organism evidence="2 3">
    <name type="scientific">Lacisediminihabitans changchengi</name>
    <dbReference type="NCBI Taxonomy" id="2787634"/>
    <lineage>
        <taxon>Bacteria</taxon>
        <taxon>Bacillati</taxon>
        <taxon>Actinomycetota</taxon>
        <taxon>Actinomycetes</taxon>
        <taxon>Micrococcales</taxon>
        <taxon>Microbacteriaceae</taxon>
        <taxon>Lacisediminihabitans</taxon>
    </lineage>
</organism>
<dbReference type="Proteomes" id="UP000636458">
    <property type="component" value="Unassembled WGS sequence"/>
</dbReference>